<evidence type="ECO:0000313" key="1">
    <source>
        <dbReference type="EMBL" id="CAR41916.1"/>
    </source>
</evidence>
<evidence type="ECO:0000313" key="2">
    <source>
        <dbReference type="Proteomes" id="UP000008319"/>
    </source>
</evidence>
<sequence>MDDDALHTSDLFSITNNTVVTLLCNKLFANNKANKNTYQCDCEYKLEFSLICVIISHRIEKEPAKL</sequence>
<protein>
    <submittedName>
        <fullName evidence="1">Uncharacterized protein</fullName>
    </submittedName>
</protein>
<keyword evidence="2" id="KW-1185">Reference proteome</keyword>
<dbReference type="KEGG" id="pmr:PMI0841A"/>
<dbReference type="Proteomes" id="UP000008319">
    <property type="component" value="Chromosome"/>
</dbReference>
<organism evidence="1 2">
    <name type="scientific">Proteus mirabilis (strain HI4320)</name>
    <dbReference type="NCBI Taxonomy" id="529507"/>
    <lineage>
        <taxon>Bacteria</taxon>
        <taxon>Pseudomonadati</taxon>
        <taxon>Pseudomonadota</taxon>
        <taxon>Gammaproteobacteria</taxon>
        <taxon>Enterobacterales</taxon>
        <taxon>Morganellaceae</taxon>
        <taxon>Proteus</taxon>
    </lineage>
</organism>
<reference evidence="1 2" key="1">
    <citation type="journal article" date="2008" name="J. Bacteriol.">
        <title>Complete genome sequence of uropathogenic Proteus mirabilis, a master of both adherence and motility.</title>
        <authorList>
            <person name="Pearson M.M."/>
            <person name="Sebaihia M."/>
            <person name="Churcher C."/>
            <person name="Quail M.A."/>
            <person name="Seshasayee A.S."/>
            <person name="Luscombe N.M."/>
            <person name="Abdellah Z."/>
            <person name="Arrosmith C."/>
            <person name="Atkin B."/>
            <person name="Chillingworth T."/>
            <person name="Hauser H."/>
            <person name="Jagels K."/>
            <person name="Moule S."/>
            <person name="Mungall K."/>
            <person name="Norbertczak H."/>
            <person name="Rabbinowitsch E."/>
            <person name="Walker D."/>
            <person name="Whithead S."/>
            <person name="Thomson N.R."/>
            <person name="Rather P.N."/>
            <person name="Parkhill J."/>
            <person name="Mobley H.L."/>
        </authorList>
    </citation>
    <scope>NUCLEOTIDE SEQUENCE [LARGE SCALE GENOMIC DNA]</scope>
    <source>
        <strain evidence="1 2">HI4320</strain>
    </source>
</reference>
<accession>B4ETA9</accession>
<dbReference type="HOGENOM" id="CLU_2827748_0_0_6"/>
<dbReference type="EnsemblBacteria" id="CAR41916">
    <property type="protein sequence ID" value="CAR41916"/>
    <property type="gene ID" value="PMI0841A"/>
</dbReference>
<dbReference type="AlphaFoldDB" id="B4ETA9"/>
<gene>
    <name evidence="1" type="ORF">PMI0841A</name>
</gene>
<proteinExistence type="predicted"/>
<name>B4ETA9_PROMH</name>
<dbReference type="EMBL" id="AM942759">
    <property type="protein sequence ID" value="CAR41916.1"/>
    <property type="molecule type" value="Genomic_DNA"/>
</dbReference>